<feature type="transmembrane region" description="Helical" evidence="6">
    <location>
        <begin position="12"/>
        <end position="30"/>
    </location>
</feature>
<comment type="subcellular location">
    <subcellularLocation>
        <location evidence="1">Cell membrane</location>
        <topology evidence="1">Multi-pass membrane protein</topology>
    </subcellularLocation>
</comment>
<evidence type="ECO:0000313" key="9">
    <source>
        <dbReference type="Proteomes" id="UP000272908"/>
    </source>
</evidence>
<keyword evidence="2" id="KW-1003">Cell membrane</keyword>
<feature type="transmembrane region" description="Helical" evidence="6">
    <location>
        <begin position="141"/>
        <end position="160"/>
    </location>
</feature>
<organism evidence="8 9">
    <name type="scientific">Roseinatronobacter ekhonensis</name>
    <dbReference type="NCBI Taxonomy" id="254356"/>
    <lineage>
        <taxon>Bacteria</taxon>
        <taxon>Pseudomonadati</taxon>
        <taxon>Pseudomonadota</taxon>
        <taxon>Alphaproteobacteria</taxon>
        <taxon>Rhodobacterales</taxon>
        <taxon>Paracoccaceae</taxon>
        <taxon>Roseinatronobacter</taxon>
    </lineage>
</organism>
<dbReference type="OrthoDB" id="9782291at2"/>
<evidence type="ECO:0000256" key="3">
    <source>
        <dbReference type="ARBA" id="ARBA00022692"/>
    </source>
</evidence>
<evidence type="ECO:0000259" key="7">
    <source>
        <dbReference type="Pfam" id="PF09335"/>
    </source>
</evidence>
<keyword evidence="9" id="KW-1185">Reference proteome</keyword>
<dbReference type="Proteomes" id="UP000272908">
    <property type="component" value="Unassembled WGS sequence"/>
</dbReference>
<dbReference type="InterPro" id="IPR032816">
    <property type="entry name" value="VTT_dom"/>
</dbReference>
<dbReference type="GO" id="GO:0005886">
    <property type="term" value="C:plasma membrane"/>
    <property type="evidence" value="ECO:0007669"/>
    <property type="project" value="UniProtKB-SubCell"/>
</dbReference>
<reference evidence="9" key="1">
    <citation type="submission" date="2018-08" db="EMBL/GenBank/DDBJ databases">
        <authorList>
            <person name="Rodrigo-Torres L."/>
            <person name="Arahal R. D."/>
            <person name="Lucena T."/>
        </authorList>
    </citation>
    <scope>NUCLEOTIDE SEQUENCE [LARGE SCALE GENOMIC DNA]</scope>
    <source>
        <strain evidence="9">CECT 7235</strain>
    </source>
</reference>
<dbReference type="EMBL" id="UIHC01000010">
    <property type="protein sequence ID" value="SUZ31700.1"/>
    <property type="molecule type" value="Genomic_DNA"/>
</dbReference>
<evidence type="ECO:0000256" key="4">
    <source>
        <dbReference type="ARBA" id="ARBA00022989"/>
    </source>
</evidence>
<dbReference type="AlphaFoldDB" id="A0A3B0M8H5"/>
<protein>
    <submittedName>
        <fullName evidence="8">Putative membrane protein</fullName>
    </submittedName>
</protein>
<evidence type="ECO:0000256" key="5">
    <source>
        <dbReference type="ARBA" id="ARBA00023136"/>
    </source>
</evidence>
<keyword evidence="5 6" id="KW-0472">Membrane</keyword>
<gene>
    <name evidence="8" type="ORF">ROE7235_01450</name>
</gene>
<keyword evidence="4 6" id="KW-1133">Transmembrane helix</keyword>
<evidence type="ECO:0000256" key="2">
    <source>
        <dbReference type="ARBA" id="ARBA00022475"/>
    </source>
</evidence>
<evidence type="ECO:0000313" key="8">
    <source>
        <dbReference type="EMBL" id="SUZ31700.1"/>
    </source>
</evidence>
<dbReference type="Pfam" id="PF09335">
    <property type="entry name" value="VTT_dom"/>
    <property type="match status" value="1"/>
</dbReference>
<evidence type="ECO:0000256" key="6">
    <source>
        <dbReference type="SAM" id="Phobius"/>
    </source>
</evidence>
<accession>A0A3B0M8H5</accession>
<name>A0A3B0M8H5_9RHOB</name>
<dbReference type="PANTHER" id="PTHR42709:SF6">
    <property type="entry name" value="UNDECAPRENYL PHOSPHATE TRANSPORTER A"/>
    <property type="match status" value="1"/>
</dbReference>
<dbReference type="RefSeq" id="WP_121094058.1">
    <property type="nucleotide sequence ID" value="NZ_UIHC01000010.1"/>
</dbReference>
<dbReference type="PANTHER" id="PTHR42709">
    <property type="entry name" value="ALKALINE PHOSPHATASE LIKE PROTEIN"/>
    <property type="match status" value="1"/>
</dbReference>
<proteinExistence type="predicted"/>
<feature type="transmembrane region" description="Helical" evidence="6">
    <location>
        <begin position="172"/>
        <end position="191"/>
    </location>
</feature>
<feature type="domain" description="VTT" evidence="7">
    <location>
        <begin position="30"/>
        <end position="156"/>
    </location>
</feature>
<keyword evidence="3 6" id="KW-0812">Transmembrane</keyword>
<evidence type="ECO:0000256" key="1">
    <source>
        <dbReference type="ARBA" id="ARBA00004651"/>
    </source>
</evidence>
<dbReference type="InterPro" id="IPR051311">
    <property type="entry name" value="DedA_domain"/>
</dbReference>
<sequence>MSDTLLALVSTYGLWIVVASVFLSCLAVPIPSSLVMLAAGAFAASEDFVLWQVLACSWSAAILGDQAGYQLGRIGGPPLLERLARGRSRARLIATARQMVHRHGPVGVFLSRWLFSPLGPWVNLIAGAAGLPRGRFTLWDVMGEAVWVALYVGLGYAFAARLDALTEIVTEWSGLVASVGLGLLVAGLLMRRVRRRWRLPR</sequence>